<dbReference type="PROSITE" id="PS00028">
    <property type="entry name" value="ZINC_FINGER_C2H2_1"/>
    <property type="match status" value="2"/>
</dbReference>
<comment type="caution">
    <text evidence="3">The sequence shown here is derived from an EMBL/GenBank/DDBJ whole genome shotgun (WGS) entry which is preliminary data.</text>
</comment>
<dbReference type="EMBL" id="JASPKZ010008860">
    <property type="protein sequence ID" value="KAJ9578788.1"/>
    <property type="molecule type" value="Genomic_DNA"/>
</dbReference>
<feature type="region of interest" description="Disordered" evidence="1">
    <location>
        <begin position="627"/>
        <end position="653"/>
    </location>
</feature>
<feature type="compositionally biased region" description="Polar residues" evidence="1">
    <location>
        <begin position="969"/>
        <end position="985"/>
    </location>
</feature>
<dbReference type="InterPro" id="IPR013087">
    <property type="entry name" value="Znf_C2H2_type"/>
</dbReference>
<feature type="compositionally biased region" description="Polar residues" evidence="1">
    <location>
        <begin position="644"/>
        <end position="653"/>
    </location>
</feature>
<feature type="region of interest" description="Disordered" evidence="1">
    <location>
        <begin position="205"/>
        <end position="267"/>
    </location>
</feature>
<proteinExistence type="predicted"/>
<dbReference type="SMART" id="SM00355">
    <property type="entry name" value="ZnF_C2H2"/>
    <property type="match status" value="3"/>
</dbReference>
<evidence type="ECO:0000313" key="4">
    <source>
        <dbReference type="Proteomes" id="UP001233999"/>
    </source>
</evidence>
<feature type="region of interest" description="Disordered" evidence="1">
    <location>
        <begin position="871"/>
        <end position="993"/>
    </location>
</feature>
<reference evidence="3" key="2">
    <citation type="submission" date="2023-05" db="EMBL/GenBank/DDBJ databases">
        <authorList>
            <person name="Fouks B."/>
        </authorList>
    </citation>
    <scope>NUCLEOTIDE SEQUENCE</scope>
    <source>
        <strain evidence="3">Stay&amp;Tobe</strain>
        <tissue evidence="3">Testes</tissue>
    </source>
</reference>
<evidence type="ECO:0000256" key="1">
    <source>
        <dbReference type="SAM" id="MobiDB-lite"/>
    </source>
</evidence>
<feature type="compositionally biased region" description="Basic and acidic residues" evidence="1">
    <location>
        <begin position="205"/>
        <end position="262"/>
    </location>
</feature>
<protein>
    <recommendedName>
        <fullName evidence="2">C2H2-type domain-containing protein</fullName>
    </recommendedName>
</protein>
<reference evidence="3" key="1">
    <citation type="journal article" date="2023" name="IScience">
        <title>Live-bearing cockroach genome reveals convergent evolutionary mechanisms linked to viviparity in insects and beyond.</title>
        <authorList>
            <person name="Fouks B."/>
            <person name="Harrison M.C."/>
            <person name="Mikhailova A.A."/>
            <person name="Marchal E."/>
            <person name="English S."/>
            <person name="Carruthers M."/>
            <person name="Jennings E.C."/>
            <person name="Chiamaka E.L."/>
            <person name="Frigard R.A."/>
            <person name="Pippel M."/>
            <person name="Attardo G.M."/>
            <person name="Benoit J.B."/>
            <person name="Bornberg-Bauer E."/>
            <person name="Tobe S.S."/>
        </authorList>
    </citation>
    <scope>NUCLEOTIDE SEQUENCE</scope>
    <source>
        <strain evidence="3">Stay&amp;Tobe</strain>
    </source>
</reference>
<keyword evidence="4" id="KW-1185">Reference proteome</keyword>
<dbReference type="Proteomes" id="UP001233999">
    <property type="component" value="Unassembled WGS sequence"/>
</dbReference>
<feature type="compositionally biased region" description="Polar residues" evidence="1">
    <location>
        <begin position="875"/>
        <end position="885"/>
    </location>
</feature>
<feature type="domain" description="C2H2-type" evidence="2">
    <location>
        <begin position="1536"/>
        <end position="1558"/>
    </location>
</feature>
<feature type="region of interest" description="Disordered" evidence="1">
    <location>
        <begin position="1326"/>
        <end position="1358"/>
    </location>
</feature>
<feature type="compositionally biased region" description="Polar residues" evidence="1">
    <location>
        <begin position="1338"/>
        <end position="1351"/>
    </location>
</feature>
<feature type="compositionally biased region" description="Polar residues" evidence="1">
    <location>
        <begin position="928"/>
        <end position="942"/>
    </location>
</feature>
<feature type="non-terminal residue" evidence="3">
    <location>
        <position position="1"/>
    </location>
</feature>
<feature type="non-terminal residue" evidence="3">
    <location>
        <position position="1619"/>
    </location>
</feature>
<accession>A0AAD8E670</accession>
<organism evidence="3 4">
    <name type="scientific">Diploptera punctata</name>
    <name type="common">Pacific beetle cockroach</name>
    <dbReference type="NCBI Taxonomy" id="6984"/>
    <lineage>
        <taxon>Eukaryota</taxon>
        <taxon>Metazoa</taxon>
        <taxon>Ecdysozoa</taxon>
        <taxon>Arthropoda</taxon>
        <taxon>Hexapoda</taxon>
        <taxon>Insecta</taxon>
        <taxon>Pterygota</taxon>
        <taxon>Neoptera</taxon>
        <taxon>Polyneoptera</taxon>
        <taxon>Dictyoptera</taxon>
        <taxon>Blattodea</taxon>
        <taxon>Blaberoidea</taxon>
        <taxon>Blaberidae</taxon>
        <taxon>Diplopterinae</taxon>
        <taxon>Diploptera</taxon>
    </lineage>
</organism>
<feature type="region of interest" description="Disordered" evidence="1">
    <location>
        <begin position="823"/>
        <end position="853"/>
    </location>
</feature>
<feature type="domain" description="C2H2-type" evidence="2">
    <location>
        <begin position="1479"/>
        <end position="1499"/>
    </location>
</feature>
<feature type="region of interest" description="Disordered" evidence="1">
    <location>
        <begin position="382"/>
        <end position="435"/>
    </location>
</feature>
<feature type="compositionally biased region" description="Low complexity" evidence="1">
    <location>
        <begin position="897"/>
        <end position="910"/>
    </location>
</feature>
<gene>
    <name evidence="3" type="ORF">L9F63_004996</name>
</gene>
<sequence length="1619" mass="182665">NTNSEQSEVVNIPSRILEKQEENANENNEVEEMDDEEIEKINDFQKCIETSKTHAGNDLVPNSSTNILLQDDHMLQTNENNPDICVDSSACGLQNSIHIDNEETSEKVALEERSLKDGEKITLEETSEKVVLEERSPKDGEKITLEEMSEKVALKERSPKDGKKITLEETSEKVVLEKRSPKDGEKSTLKVMSEKVALEERNPKDVMSEKVALEERSPKDGEKITLEEEKTKDGEKVAMEEEIPEVNKKTLEEEKSAKDNITKMDNNGEIQIEGNEIHNSISIPNALCREDEAINVDLDDMPQLEVINTEVSPDDSDSLEMPCLELITDTVKESEKGPGKYTEINLSEASSLHPRRERRMSNDKIEKNEIIESIVSKDTTLNNVEGSLPSHNENRVNVLEPQTPDEEDKDVGLKSGESPCNKNNEVFNSDEEAEEDLHNDLAENLEILETENNKTNLEDLPISPNTLQVLSSYLGNDTTTLQVVEVSADELQKEWESLQLASSEIECVSLTVDKTQNSDASVITETIISNPEVDNSHDEMPVCHSESEDVISKENENLNIHVPEVVLCESMAATSKDSNSNLENGLPNESVSNWLYLEEEVFSDLQITNTKSIDNSCATTAVEFVSVQPSTSDEPSSAPCPSDDSITNSSQINLTHSDSTSVKELKCRLSWKRIFNLSKSNHRKQITNSIQNVTSSKVDTDSTKSEVLSRESETANGEILSTDINSEPKKLNGIVKNKEKRYGFRKQIELGLAKIEVHLTPTPPPKGAALPNKWEVVNCPKFKKNQKNFTDKISSSETVLSSDIVSPVPIVLVKKLVLKRRSSDESEVDSDVKRSNMSSPNLEMSPKSGINLVDDSSKSIESAMNIDNVSEDVSNDSNAHASCNKSSGTSESEDESSLTSATSISSSRSSSRTEVEAGALKETRSNSRENNVTENLNMANYTRSARSRSSKSRSNSKESNLSRDENRMKSPTGNRNTRSMSGNRNKNNRLRSRTNSKFIVDDINLSEDRLLPKVIIKRTIGMGNTNKYRSFLRSVSLSSADIQLQPIVRLERRSSLDELAKKISSRNGSCKDELRHGLKITLKSSMCQPRVQLVPLPFNRIRRHSESESEASKKQRCRKYFSKLKSHRRAVNRWKTRRCNKLLRTSDSVTVSSDTNDTEPNSEPSLSMKLTTLNSCTEVQNEIKQIERDKSYITTDLQTNRVTTHDFLENDEYRVVENKNLTKDNITKITFQRHKKREEFFNGNGHKLINIKIRSCKQNLEILDESESDINNVQKEDTQVPVQNESNDTLNGGEFKTKENNLDNVYHEISQVTLHEDEMMQKVESTVSESSNKRLCSDENSCNMPHSTNDNLPDKSEPSIIKRKRNFDETCQQIDELPFFHPERILSISSIKKRRTCVDEINTEVDTIITKDKSATLNEIETNITELSTNTVEETSDKNKEINNKIEGEESYNAVQPSESVESFILESQAISESSDAVCKVCGHVYDDQNDRAVHVRRHPYHCQRCHLAFQSEVNKSDFVGHLSEQHPRTRERHHCLLCERSFPTAERHKMHLAGRTHRHLELTQRRTIHTLYSIFTGRNCPVLPPLTDAELAGLNWFPVEPGTIHFYHQATPLQRAVQ</sequence>
<evidence type="ECO:0000313" key="3">
    <source>
        <dbReference type="EMBL" id="KAJ9578788.1"/>
    </source>
</evidence>
<name>A0AAD8E670_DIPPU</name>
<feature type="compositionally biased region" description="Basic and acidic residues" evidence="1">
    <location>
        <begin position="911"/>
        <end position="927"/>
    </location>
</feature>
<evidence type="ECO:0000259" key="2">
    <source>
        <dbReference type="PROSITE" id="PS00028"/>
    </source>
</evidence>
<feature type="compositionally biased region" description="Polar residues" evidence="1">
    <location>
        <begin position="418"/>
        <end position="427"/>
    </location>
</feature>
<feature type="compositionally biased region" description="Polar residues" evidence="1">
    <location>
        <begin position="382"/>
        <end position="391"/>
    </location>
</feature>